<dbReference type="EMBL" id="JAPPUY010000002">
    <property type="protein sequence ID" value="MCY4744952.1"/>
    <property type="molecule type" value="Genomic_DNA"/>
</dbReference>
<reference evidence="1" key="1">
    <citation type="submission" date="2022-08" db="EMBL/GenBank/DDBJ databases">
        <title>Genome sequencing of Pelomonas sp. UHG3.</title>
        <authorList>
            <person name="So Y."/>
        </authorList>
    </citation>
    <scope>NUCLEOTIDE SEQUENCE</scope>
    <source>
        <strain evidence="1">UHG3</strain>
    </source>
</reference>
<gene>
    <name evidence="1" type="ORF">NYO99_08215</name>
</gene>
<proteinExistence type="predicted"/>
<keyword evidence="2" id="KW-1185">Reference proteome</keyword>
<evidence type="ECO:0000313" key="2">
    <source>
        <dbReference type="Proteomes" id="UP001076464"/>
    </source>
</evidence>
<dbReference type="Proteomes" id="UP001076464">
    <property type="component" value="Unassembled WGS sequence"/>
</dbReference>
<name>A0ACC6C947_9BURK</name>
<evidence type="ECO:0000313" key="1">
    <source>
        <dbReference type="EMBL" id="MCY4744952.1"/>
    </source>
</evidence>
<protein>
    <submittedName>
        <fullName evidence="1">Transporter substrate-binding domain-containing protein</fullName>
    </submittedName>
</protein>
<accession>A0ACC6C947</accession>
<sequence length="320" mass="34072">MTVRPWPLHAAARALLVALTALLPALVPPARAANAAADAEPLTVRFAPERDYGPFVFADEQGRVQGLSVDLLARLAPAAGLRLQTLPPAPLAEQLALLRAGGADLVSSLRPTPERAEYLAFTRPYVTVPAILVVRAGAGAVLPGMDGQARLLGLAGRPVAVGAGYAVEGFARARFPQVRWEAVPDDVQALRGVREGRFDAAVVDAASAAFITQRHGLGELGAAGPIGFDYALSLAVPKARADLVERLDDAIAALPLQARSEIQQRWMGPLHGSALMQPRWHRLVGWAAVWLGAAGLLMAWLLWRRRRRHAARDTGPSTLT</sequence>
<comment type="caution">
    <text evidence="1">The sequence shown here is derived from an EMBL/GenBank/DDBJ whole genome shotgun (WGS) entry which is preliminary data.</text>
</comment>
<organism evidence="1 2">
    <name type="scientific">Roseateles hydrophilus</name>
    <dbReference type="NCBI Taxonomy" id="2975054"/>
    <lineage>
        <taxon>Bacteria</taxon>
        <taxon>Pseudomonadati</taxon>
        <taxon>Pseudomonadota</taxon>
        <taxon>Betaproteobacteria</taxon>
        <taxon>Burkholderiales</taxon>
        <taxon>Sphaerotilaceae</taxon>
        <taxon>Roseateles</taxon>
    </lineage>
</organism>